<evidence type="ECO:0000313" key="1">
    <source>
        <dbReference type="EMBL" id="SUE33526.1"/>
    </source>
</evidence>
<dbReference type="RefSeq" id="WP_027290492.1">
    <property type="nucleotide sequence ID" value="NZ_UGVL01000001.1"/>
</dbReference>
<dbReference type="EMBL" id="UGVL01000001">
    <property type="protein sequence ID" value="SUE33526.1"/>
    <property type="molecule type" value="Genomic_DNA"/>
</dbReference>
<dbReference type="AlphaFoldDB" id="A0A379MPX3"/>
<proteinExistence type="predicted"/>
<dbReference type="Proteomes" id="UP000255233">
    <property type="component" value="Unassembled WGS sequence"/>
</dbReference>
<dbReference type="STRING" id="880526.GCA_000427365_00712"/>
<protein>
    <submittedName>
        <fullName evidence="1">Uncharacterized protein</fullName>
    </submittedName>
</protein>
<evidence type="ECO:0000313" key="2">
    <source>
        <dbReference type="Proteomes" id="UP000255233"/>
    </source>
</evidence>
<reference evidence="1 2" key="1">
    <citation type="submission" date="2018-06" db="EMBL/GenBank/DDBJ databases">
        <authorList>
            <consortium name="Pathogen Informatics"/>
            <person name="Doyle S."/>
        </authorList>
    </citation>
    <scope>NUCLEOTIDE SEQUENCE [LARGE SCALE GENOMIC DNA]</scope>
    <source>
        <strain evidence="1 2">NCTC11190</strain>
    </source>
</reference>
<accession>A0A379MPX3</accession>
<name>A0A379MPX3_9BACT</name>
<keyword evidence="2" id="KW-1185">Reference proteome</keyword>
<organism evidence="1 2">
    <name type="scientific">Rikenella microfusus</name>
    <dbReference type="NCBI Taxonomy" id="28139"/>
    <lineage>
        <taxon>Bacteria</taxon>
        <taxon>Pseudomonadati</taxon>
        <taxon>Bacteroidota</taxon>
        <taxon>Bacteroidia</taxon>
        <taxon>Bacteroidales</taxon>
        <taxon>Rikenellaceae</taxon>
        <taxon>Rikenella</taxon>
    </lineage>
</organism>
<gene>
    <name evidence="1" type="ORF">NCTC11190_00734</name>
</gene>
<sequence>MLQIFTDNQPTDLTDDISIDLVFENPLFNTERIPATYSLSFDLPLTPRNRQLFGNPDRIAAAGNRFRERLARILFAGSDLDAGVLTVEEVSDVLTVNFSGSVLSDYINRKMYNAPLGEIELSYYTSGNDSTAIAQTDYDGRLRECLRDPNAPYVACPLAVKDSGEAAERDPNNPQDQYLTTRKSFVNLTDKSGEGYLHYLTGGGGYLLKILPAVKVWYLFDRIFGDKLDRNVFQEGEWTKLCLQTLWHPEYKLTDNLPPWRSEMRDGVNKKIIRWADFVVELLKLPGCTMFIRGDHFSVEYNDDILNRKVYRDLQLEDGYTISREPGQKYVLGYSNTGDNEQADVELREAPSVVEGLKYMDGEKRVTAFRSQRPPQVLQADSEEVPHLTVVKAYRAAEEPEESDEEDEASTYDMTIQAEAVQCNVRRWWYEDADLESSTLERFYIPEIESKRPDTILLGLFQGMQRHIRYSGVGFLYSYLSGTNYNAYGERLGDLSPDIDTLSGLTQRHTAFKAWIEQDKVVVTGNTLFTARDLAELDLRDKFVFRGWRFFIRSMNVSLKKNAIDPAEVELVEV</sequence>
<dbReference type="OrthoDB" id="1061755at2"/>